<dbReference type="KEGG" id="mdr:MDOR_15930"/>
<gene>
    <name evidence="3" type="ORF">MDOR_15930</name>
</gene>
<dbReference type="AlphaFoldDB" id="A0A7I7VQ79"/>
<organism evidence="3 4">
    <name type="scientific">Mycolicibacterium doricum</name>
    <dbReference type="NCBI Taxonomy" id="126673"/>
    <lineage>
        <taxon>Bacteria</taxon>
        <taxon>Bacillati</taxon>
        <taxon>Actinomycetota</taxon>
        <taxon>Actinomycetes</taxon>
        <taxon>Mycobacteriales</taxon>
        <taxon>Mycobacteriaceae</taxon>
        <taxon>Mycolicibacterium</taxon>
    </lineage>
</organism>
<evidence type="ECO:0000313" key="3">
    <source>
        <dbReference type="EMBL" id="BBZ07424.1"/>
    </source>
</evidence>
<evidence type="ECO:0000259" key="2">
    <source>
        <dbReference type="SMART" id="SM00834"/>
    </source>
</evidence>
<feature type="region of interest" description="Disordered" evidence="1">
    <location>
        <begin position="60"/>
        <end position="94"/>
    </location>
</feature>
<dbReference type="Proteomes" id="UP000467201">
    <property type="component" value="Chromosome"/>
</dbReference>
<accession>A0A7I7VQ79</accession>
<dbReference type="NCBIfam" id="TIGR02605">
    <property type="entry name" value="CxxC_CxxC_SSSS"/>
    <property type="match status" value="1"/>
</dbReference>
<reference evidence="3 4" key="1">
    <citation type="journal article" date="2019" name="Emerg. Microbes Infect.">
        <title>Comprehensive subspecies identification of 175 nontuberculous mycobacteria species based on 7547 genomic profiles.</title>
        <authorList>
            <person name="Matsumoto Y."/>
            <person name="Kinjo T."/>
            <person name="Motooka D."/>
            <person name="Nabeya D."/>
            <person name="Jung N."/>
            <person name="Uechi K."/>
            <person name="Horii T."/>
            <person name="Iida T."/>
            <person name="Fujita J."/>
            <person name="Nakamura S."/>
        </authorList>
    </citation>
    <scope>NUCLEOTIDE SEQUENCE [LARGE SCALE GENOMIC DNA]</scope>
    <source>
        <strain evidence="3 4">JCM 12405</strain>
    </source>
</reference>
<name>A0A7I7VQ79_9MYCO</name>
<dbReference type="SMART" id="SM00834">
    <property type="entry name" value="CxxC_CXXC_SSSS"/>
    <property type="match status" value="1"/>
</dbReference>
<evidence type="ECO:0000256" key="1">
    <source>
        <dbReference type="SAM" id="MobiDB-lite"/>
    </source>
</evidence>
<sequence>MILYVFRCEAGCGTTQQMHSMRSRPDVVECPDCGGSARRAMAAPRLGGAAGAAMALQDATRATADRPSVVAAPPAAARRRRISANPLHRKLPRP</sequence>
<dbReference type="EMBL" id="AP022605">
    <property type="protein sequence ID" value="BBZ07424.1"/>
    <property type="molecule type" value="Genomic_DNA"/>
</dbReference>
<feature type="compositionally biased region" description="Low complexity" evidence="1">
    <location>
        <begin position="66"/>
        <end position="76"/>
    </location>
</feature>
<protein>
    <recommendedName>
        <fullName evidence="2">Putative regulatory protein FmdB zinc ribbon domain-containing protein</fullName>
    </recommendedName>
</protein>
<evidence type="ECO:0000313" key="4">
    <source>
        <dbReference type="Proteomes" id="UP000467201"/>
    </source>
</evidence>
<feature type="compositionally biased region" description="Basic residues" evidence="1">
    <location>
        <begin position="77"/>
        <end position="94"/>
    </location>
</feature>
<dbReference type="OrthoDB" id="9792898at2"/>
<dbReference type="InterPro" id="IPR013429">
    <property type="entry name" value="Regulatory_FmdB_Zinc_ribbon"/>
</dbReference>
<proteinExistence type="predicted"/>
<feature type="domain" description="Putative regulatory protein FmdB zinc ribbon" evidence="2">
    <location>
        <begin position="1"/>
        <end position="42"/>
    </location>
</feature>